<dbReference type="KEGG" id="pcor:KS4_23270"/>
<sequence length="53" mass="6391">MSGAQAQLGSAAKQGKPSKYRQFVKRMHRRWFRRECKRNPEGAPTKRIYRYYD</sequence>
<dbReference type="EMBL" id="CP036425">
    <property type="protein sequence ID" value="QDU34261.1"/>
    <property type="molecule type" value="Genomic_DNA"/>
</dbReference>
<evidence type="ECO:0000256" key="1">
    <source>
        <dbReference type="SAM" id="MobiDB-lite"/>
    </source>
</evidence>
<organism evidence="2 3">
    <name type="scientific">Poriferisphaera corsica</name>
    <dbReference type="NCBI Taxonomy" id="2528020"/>
    <lineage>
        <taxon>Bacteria</taxon>
        <taxon>Pseudomonadati</taxon>
        <taxon>Planctomycetota</taxon>
        <taxon>Phycisphaerae</taxon>
        <taxon>Phycisphaerales</taxon>
        <taxon>Phycisphaeraceae</taxon>
        <taxon>Poriferisphaera</taxon>
    </lineage>
</organism>
<evidence type="ECO:0000313" key="3">
    <source>
        <dbReference type="Proteomes" id="UP000317369"/>
    </source>
</evidence>
<dbReference type="Proteomes" id="UP000317369">
    <property type="component" value="Chromosome"/>
</dbReference>
<proteinExistence type="predicted"/>
<dbReference type="AlphaFoldDB" id="A0A517YVJ4"/>
<name>A0A517YVJ4_9BACT</name>
<feature type="region of interest" description="Disordered" evidence="1">
    <location>
        <begin position="1"/>
        <end position="20"/>
    </location>
</feature>
<evidence type="ECO:0000313" key="2">
    <source>
        <dbReference type="EMBL" id="QDU34261.1"/>
    </source>
</evidence>
<reference evidence="2 3" key="1">
    <citation type="submission" date="2019-02" db="EMBL/GenBank/DDBJ databases">
        <title>Deep-cultivation of Planctomycetes and their phenomic and genomic characterization uncovers novel biology.</title>
        <authorList>
            <person name="Wiegand S."/>
            <person name="Jogler M."/>
            <person name="Boedeker C."/>
            <person name="Pinto D."/>
            <person name="Vollmers J."/>
            <person name="Rivas-Marin E."/>
            <person name="Kohn T."/>
            <person name="Peeters S.H."/>
            <person name="Heuer A."/>
            <person name="Rast P."/>
            <person name="Oberbeckmann S."/>
            <person name="Bunk B."/>
            <person name="Jeske O."/>
            <person name="Meyerdierks A."/>
            <person name="Storesund J.E."/>
            <person name="Kallscheuer N."/>
            <person name="Luecker S."/>
            <person name="Lage O.M."/>
            <person name="Pohl T."/>
            <person name="Merkel B.J."/>
            <person name="Hornburger P."/>
            <person name="Mueller R.-W."/>
            <person name="Bruemmer F."/>
            <person name="Labrenz M."/>
            <person name="Spormann A.M."/>
            <person name="Op den Camp H."/>
            <person name="Overmann J."/>
            <person name="Amann R."/>
            <person name="Jetten M.S.M."/>
            <person name="Mascher T."/>
            <person name="Medema M.H."/>
            <person name="Devos D.P."/>
            <person name="Kaster A.-K."/>
            <person name="Ovreas L."/>
            <person name="Rohde M."/>
            <person name="Galperin M.Y."/>
            <person name="Jogler C."/>
        </authorList>
    </citation>
    <scope>NUCLEOTIDE SEQUENCE [LARGE SCALE GENOMIC DNA]</scope>
    <source>
        <strain evidence="2 3">KS4</strain>
    </source>
</reference>
<accession>A0A517YVJ4</accession>
<protein>
    <submittedName>
        <fullName evidence="2">Uncharacterized protein</fullName>
    </submittedName>
</protein>
<gene>
    <name evidence="2" type="ORF">KS4_23270</name>
</gene>
<keyword evidence="3" id="KW-1185">Reference proteome</keyword>